<keyword evidence="15" id="KW-1185">Reference proteome</keyword>
<sequence length="692" mass="76210">MTLRTRMLISILGTVLLLFGTVSTYTIFNFWQMTKATSMDLMEIETEKLSLEVQNEVEAALDSARALANALEGMKNHDDMNREQVNTMLQTVLEHNANFSGIWTIWEPNSFDGKDSEYAGAEYHDHTGRYTPYFYWDEQNRIIGEPTSDPDSHDFYSIPKQKETEVVLEPYLYEVQGEQVMFLSVVVPVKQNDTFLGVVGIDLSLDYIQERVSSFTFYDTGFAILISNEGQIVSHPNTEYMGTELSEIIPNAILDEVQTSVQSGQDLELVMNGIIYDAEPVTLGYTDERWSAMIIVPESEVVKEARDILITVIAATVIGLFIIAGVILWIAVSITKPIKATVYTGNKIADGDFTEDIDGRYLKRKDEIGEITRSFDIMKRNLSGMIRNVTSSAEQASAASEELATSATETSESSNQISVTINEIADGASKQSEYTKTILEMMQNTVEDVNKGEEASLKVLDIAKKSSESAHQGDIIAQESVKQLEEVNDQVQETANAVKSLGHRSEEIGDIITVISELAEQTNLLALNAAIEAARAGEHGKGFAVVADEVRKLAEQSAHSATQIRTLIEGIQSETNQIVLKMEENLSSVQSQMNVISKVGTSLKDIVSYTKGTEDMSNDTKEVLANVLYNSQKVLASIEEISAIIEQSAASSEEVAASSEQQSATVEEITASAATLAKMAEELTEEVSKFKL</sequence>
<dbReference type="CDD" id="cd11386">
    <property type="entry name" value="MCP_signal"/>
    <property type="match status" value="1"/>
</dbReference>
<evidence type="ECO:0000256" key="2">
    <source>
        <dbReference type="ARBA" id="ARBA00022475"/>
    </source>
</evidence>
<reference evidence="14 15" key="1">
    <citation type="submission" date="2010-12" db="EMBL/GenBank/DDBJ databases">
        <title>Complete sequence of Bacillus cellulosilyticus DSM 2522.</title>
        <authorList>
            <consortium name="US DOE Joint Genome Institute"/>
            <person name="Lucas S."/>
            <person name="Copeland A."/>
            <person name="Lapidus A."/>
            <person name="Cheng J.-F."/>
            <person name="Bruce D."/>
            <person name="Goodwin L."/>
            <person name="Pitluck S."/>
            <person name="Chertkov O."/>
            <person name="Detter J.C."/>
            <person name="Han C."/>
            <person name="Tapia R."/>
            <person name="Land M."/>
            <person name="Hauser L."/>
            <person name="Jeffries C."/>
            <person name="Kyrpides N."/>
            <person name="Ivanova N."/>
            <person name="Mikhailova N."/>
            <person name="Brumm P."/>
            <person name="Mead D."/>
            <person name="Woyke T."/>
        </authorList>
    </citation>
    <scope>NUCLEOTIDE SEQUENCE [LARGE SCALE GENOMIC DNA]</scope>
    <source>
        <strain evidence="15">ATCC 21833 / DSM 2522 / FERM P-1141 / JCM 9156 / N-4</strain>
    </source>
</reference>
<dbReference type="CDD" id="cd12913">
    <property type="entry name" value="PDC1_MCP_like"/>
    <property type="match status" value="1"/>
</dbReference>
<dbReference type="PANTHER" id="PTHR32089:SF112">
    <property type="entry name" value="LYSOZYME-LIKE PROTEIN-RELATED"/>
    <property type="match status" value="1"/>
</dbReference>
<keyword evidence="3" id="KW-0145">Chemotaxis</keyword>
<dbReference type="Pfam" id="PF00672">
    <property type="entry name" value="HAMP"/>
    <property type="match status" value="1"/>
</dbReference>
<dbReference type="Gene3D" id="1.10.287.950">
    <property type="entry name" value="Methyl-accepting chemotaxis protein"/>
    <property type="match status" value="1"/>
</dbReference>
<dbReference type="Gene3D" id="3.30.450.20">
    <property type="entry name" value="PAS domain"/>
    <property type="match status" value="2"/>
</dbReference>
<dbReference type="GO" id="GO:0006935">
    <property type="term" value="P:chemotaxis"/>
    <property type="evidence" value="ECO:0007669"/>
    <property type="project" value="UniProtKB-KW"/>
</dbReference>
<feature type="domain" description="HAMP" evidence="13">
    <location>
        <begin position="332"/>
        <end position="387"/>
    </location>
</feature>
<dbReference type="PANTHER" id="PTHR32089">
    <property type="entry name" value="METHYL-ACCEPTING CHEMOTAXIS PROTEIN MCPB"/>
    <property type="match status" value="1"/>
</dbReference>
<name>E6TUW6_EVAC2</name>
<dbReference type="AlphaFoldDB" id="E6TUW6"/>
<keyword evidence="5 11" id="KW-1133">Transmembrane helix</keyword>
<dbReference type="SUPFAM" id="SSF58104">
    <property type="entry name" value="Methyl-accepting chemotaxis protein (MCP) signaling domain"/>
    <property type="match status" value="1"/>
</dbReference>
<evidence type="ECO:0000256" key="8">
    <source>
        <dbReference type="ARBA" id="ARBA00029447"/>
    </source>
</evidence>
<protein>
    <submittedName>
        <fullName evidence="14">Methyl-accepting chemotaxis sensory transducer with Cache sensor</fullName>
    </submittedName>
</protein>
<evidence type="ECO:0000256" key="1">
    <source>
        <dbReference type="ARBA" id="ARBA00004651"/>
    </source>
</evidence>
<dbReference type="OrthoDB" id="9762005at2"/>
<dbReference type="Proteomes" id="UP000001401">
    <property type="component" value="Chromosome"/>
</dbReference>
<keyword evidence="6 11" id="KW-0472">Membrane</keyword>
<dbReference type="Pfam" id="PF00015">
    <property type="entry name" value="MCPsignal"/>
    <property type="match status" value="1"/>
</dbReference>
<dbReference type="InterPro" id="IPR033479">
    <property type="entry name" value="dCache_1"/>
</dbReference>
<dbReference type="SMART" id="SM00304">
    <property type="entry name" value="HAMP"/>
    <property type="match status" value="1"/>
</dbReference>
<dbReference type="SMART" id="SM00283">
    <property type="entry name" value="MA"/>
    <property type="match status" value="1"/>
</dbReference>
<evidence type="ECO:0000256" key="4">
    <source>
        <dbReference type="ARBA" id="ARBA00022692"/>
    </source>
</evidence>
<organism evidence="14 15">
    <name type="scientific">Evansella cellulosilytica (strain ATCC 21833 / DSM 2522 / FERM P-1141 / JCM 9156 / N-4)</name>
    <name type="common">Bacillus cellulosilyticus</name>
    <dbReference type="NCBI Taxonomy" id="649639"/>
    <lineage>
        <taxon>Bacteria</taxon>
        <taxon>Bacillati</taxon>
        <taxon>Bacillota</taxon>
        <taxon>Bacilli</taxon>
        <taxon>Bacillales</taxon>
        <taxon>Bacillaceae</taxon>
        <taxon>Evansella</taxon>
    </lineage>
</organism>
<feature type="transmembrane region" description="Helical" evidence="11">
    <location>
        <begin position="308"/>
        <end position="332"/>
    </location>
</feature>
<keyword evidence="4 11" id="KW-0812">Transmembrane</keyword>
<evidence type="ECO:0000256" key="9">
    <source>
        <dbReference type="PROSITE-ProRule" id="PRU00284"/>
    </source>
</evidence>
<dbReference type="GO" id="GO:0005886">
    <property type="term" value="C:plasma membrane"/>
    <property type="evidence" value="ECO:0007669"/>
    <property type="project" value="UniProtKB-SubCell"/>
</dbReference>
<feature type="domain" description="Methyl-accepting transducer" evidence="12">
    <location>
        <begin position="406"/>
        <end position="663"/>
    </location>
</feature>
<evidence type="ECO:0000256" key="7">
    <source>
        <dbReference type="ARBA" id="ARBA00023224"/>
    </source>
</evidence>
<evidence type="ECO:0000256" key="3">
    <source>
        <dbReference type="ARBA" id="ARBA00022500"/>
    </source>
</evidence>
<evidence type="ECO:0000259" key="12">
    <source>
        <dbReference type="PROSITE" id="PS50111"/>
    </source>
</evidence>
<keyword evidence="7 9" id="KW-0807">Transducer</keyword>
<dbReference type="HOGENOM" id="CLU_000445_107_19_9"/>
<evidence type="ECO:0000256" key="10">
    <source>
        <dbReference type="SAM" id="Coils"/>
    </source>
</evidence>
<comment type="subcellular location">
    <subcellularLocation>
        <location evidence="1">Cell membrane</location>
        <topology evidence="1">Multi-pass membrane protein</topology>
    </subcellularLocation>
</comment>
<evidence type="ECO:0000256" key="11">
    <source>
        <dbReference type="SAM" id="Phobius"/>
    </source>
</evidence>
<keyword evidence="2" id="KW-1003">Cell membrane</keyword>
<comment type="similarity">
    <text evidence="8">Belongs to the methyl-accepting chemotaxis (MCP) protein family.</text>
</comment>
<gene>
    <name evidence="14" type="ordered locus">Bcell_3879</name>
</gene>
<evidence type="ECO:0000259" key="13">
    <source>
        <dbReference type="PROSITE" id="PS50885"/>
    </source>
</evidence>
<evidence type="ECO:0000313" key="15">
    <source>
        <dbReference type="Proteomes" id="UP000001401"/>
    </source>
</evidence>
<dbReference type="GO" id="GO:0007165">
    <property type="term" value="P:signal transduction"/>
    <property type="evidence" value="ECO:0007669"/>
    <property type="project" value="UniProtKB-KW"/>
</dbReference>
<evidence type="ECO:0000256" key="5">
    <source>
        <dbReference type="ARBA" id="ARBA00022989"/>
    </source>
</evidence>
<dbReference type="eggNOG" id="COG0840">
    <property type="taxonomic scope" value="Bacteria"/>
</dbReference>
<dbReference type="KEGG" id="bco:Bcell_3879"/>
<keyword evidence="10" id="KW-0175">Coiled coil</keyword>
<dbReference type="CDD" id="cd12912">
    <property type="entry name" value="PDC2_MCP_like"/>
    <property type="match status" value="1"/>
</dbReference>
<dbReference type="PROSITE" id="PS50885">
    <property type="entry name" value="HAMP"/>
    <property type="match status" value="1"/>
</dbReference>
<feature type="coiled-coil region" evidence="10">
    <location>
        <begin position="477"/>
        <end position="504"/>
    </location>
</feature>
<dbReference type="InterPro" id="IPR004089">
    <property type="entry name" value="MCPsignal_dom"/>
</dbReference>
<evidence type="ECO:0000256" key="6">
    <source>
        <dbReference type="ARBA" id="ARBA00023136"/>
    </source>
</evidence>
<evidence type="ECO:0000313" key="14">
    <source>
        <dbReference type="EMBL" id="ADU32118.1"/>
    </source>
</evidence>
<dbReference type="EMBL" id="CP002394">
    <property type="protein sequence ID" value="ADU32118.1"/>
    <property type="molecule type" value="Genomic_DNA"/>
</dbReference>
<dbReference type="RefSeq" id="WP_013490448.1">
    <property type="nucleotide sequence ID" value="NC_014829.1"/>
</dbReference>
<accession>E6TUW6</accession>
<proteinExistence type="inferred from homology"/>
<dbReference type="CDD" id="cd06225">
    <property type="entry name" value="HAMP"/>
    <property type="match status" value="1"/>
</dbReference>
<dbReference type="STRING" id="649639.Bcell_3879"/>
<dbReference type="InterPro" id="IPR003660">
    <property type="entry name" value="HAMP_dom"/>
</dbReference>
<dbReference type="PROSITE" id="PS50111">
    <property type="entry name" value="CHEMOTAXIS_TRANSDUC_2"/>
    <property type="match status" value="1"/>
</dbReference>
<dbReference type="Pfam" id="PF02743">
    <property type="entry name" value="dCache_1"/>
    <property type="match status" value="1"/>
</dbReference>